<dbReference type="EMBL" id="CAKKNE010000002">
    <property type="protein sequence ID" value="CAH0369426.1"/>
    <property type="molecule type" value="Genomic_DNA"/>
</dbReference>
<dbReference type="SMART" id="SM00248">
    <property type="entry name" value="ANK"/>
    <property type="match status" value="4"/>
</dbReference>
<accession>A0A8J2SF25</accession>
<dbReference type="InterPro" id="IPR050745">
    <property type="entry name" value="Multifunctional_regulatory"/>
</dbReference>
<dbReference type="InterPro" id="IPR036770">
    <property type="entry name" value="Ankyrin_rpt-contain_sf"/>
</dbReference>
<dbReference type="Proteomes" id="UP000789595">
    <property type="component" value="Unassembled WGS sequence"/>
</dbReference>
<evidence type="ECO:0000256" key="3">
    <source>
        <dbReference type="PROSITE-ProRule" id="PRU00023"/>
    </source>
</evidence>
<gene>
    <name evidence="4" type="ORF">PECAL_2P25480</name>
</gene>
<dbReference type="SUPFAM" id="SSF48403">
    <property type="entry name" value="Ankyrin repeat"/>
    <property type="match status" value="1"/>
</dbReference>
<evidence type="ECO:0000256" key="2">
    <source>
        <dbReference type="ARBA" id="ARBA00023043"/>
    </source>
</evidence>
<reference evidence="4" key="1">
    <citation type="submission" date="2021-11" db="EMBL/GenBank/DDBJ databases">
        <authorList>
            <consortium name="Genoscope - CEA"/>
            <person name="William W."/>
        </authorList>
    </citation>
    <scope>NUCLEOTIDE SEQUENCE</scope>
</reference>
<dbReference type="Gene3D" id="1.25.40.20">
    <property type="entry name" value="Ankyrin repeat-containing domain"/>
    <property type="match status" value="1"/>
</dbReference>
<evidence type="ECO:0000313" key="5">
    <source>
        <dbReference type="Proteomes" id="UP000789595"/>
    </source>
</evidence>
<feature type="non-terminal residue" evidence="4">
    <location>
        <position position="262"/>
    </location>
</feature>
<name>A0A8J2SF25_9STRA</name>
<keyword evidence="2 3" id="KW-0040">ANK repeat</keyword>
<dbReference type="PRINTS" id="PR01415">
    <property type="entry name" value="ANKYRIN"/>
</dbReference>
<evidence type="ECO:0008006" key="6">
    <source>
        <dbReference type="Google" id="ProtNLM"/>
    </source>
</evidence>
<dbReference type="PROSITE" id="PS50088">
    <property type="entry name" value="ANK_REPEAT"/>
    <property type="match status" value="1"/>
</dbReference>
<dbReference type="OrthoDB" id="59416at2759"/>
<dbReference type="PANTHER" id="PTHR24189:SF50">
    <property type="entry name" value="ANKYRIN REPEAT AND SOCS BOX PROTEIN 2"/>
    <property type="match status" value="1"/>
</dbReference>
<sequence>MADLQLEGTTSIGHPFLAAARRGDVAEIRRLLAAGVSPDLASAARTAPHINGWLHQWPQRSALFYASGGLNFGLSTGEIVRPTQENQEACVVALLRAGASPNPPGTPALHGAAIYGHARIIKLLLEAGSNPRTPNYLGSTPLHYAAEQCPQCVQLLLAAGAEVDAKCQDRDRQTGNFTGPYWTPLDRAIETGRVNNRPRVHRIYPLLLRAGAAFPRHSWDAIPAHLRRQRFSYLTQIQRAGSFAAYEKEHTDALVAIFVPKF</sequence>
<dbReference type="PANTHER" id="PTHR24189">
    <property type="entry name" value="MYOTROPHIN"/>
    <property type="match status" value="1"/>
</dbReference>
<evidence type="ECO:0000313" key="4">
    <source>
        <dbReference type="EMBL" id="CAH0369426.1"/>
    </source>
</evidence>
<keyword evidence="5" id="KW-1185">Reference proteome</keyword>
<protein>
    <recommendedName>
        <fullName evidence="6">Ankyrin repeat domain-containing protein</fullName>
    </recommendedName>
</protein>
<feature type="repeat" description="ANK" evidence="3">
    <location>
        <begin position="104"/>
        <end position="136"/>
    </location>
</feature>
<dbReference type="PROSITE" id="PS50297">
    <property type="entry name" value="ANK_REP_REGION"/>
    <property type="match status" value="1"/>
</dbReference>
<proteinExistence type="predicted"/>
<dbReference type="Pfam" id="PF12796">
    <property type="entry name" value="Ank_2"/>
    <property type="match status" value="1"/>
</dbReference>
<dbReference type="InterPro" id="IPR002110">
    <property type="entry name" value="Ankyrin_rpt"/>
</dbReference>
<keyword evidence="1" id="KW-0677">Repeat</keyword>
<dbReference type="AlphaFoldDB" id="A0A8J2SF25"/>
<evidence type="ECO:0000256" key="1">
    <source>
        <dbReference type="ARBA" id="ARBA00022737"/>
    </source>
</evidence>
<comment type="caution">
    <text evidence="4">The sequence shown here is derived from an EMBL/GenBank/DDBJ whole genome shotgun (WGS) entry which is preliminary data.</text>
</comment>
<organism evidence="4 5">
    <name type="scientific">Pelagomonas calceolata</name>
    <dbReference type="NCBI Taxonomy" id="35677"/>
    <lineage>
        <taxon>Eukaryota</taxon>
        <taxon>Sar</taxon>
        <taxon>Stramenopiles</taxon>
        <taxon>Ochrophyta</taxon>
        <taxon>Pelagophyceae</taxon>
        <taxon>Pelagomonadales</taxon>
        <taxon>Pelagomonadaceae</taxon>
        <taxon>Pelagomonas</taxon>
    </lineage>
</organism>